<accession>A0A9D3XJ49</accession>
<dbReference type="AlphaFoldDB" id="A0A9D3XJ49"/>
<evidence type="ECO:0000313" key="4">
    <source>
        <dbReference type="EMBL" id="KAH1180873.1"/>
    </source>
</evidence>
<evidence type="ECO:0000256" key="2">
    <source>
        <dbReference type="SAM" id="SignalP"/>
    </source>
</evidence>
<protein>
    <recommendedName>
        <fullName evidence="3">Ig-like domain-containing protein</fullName>
    </recommendedName>
</protein>
<feature type="signal peptide" evidence="2">
    <location>
        <begin position="1"/>
        <end position="17"/>
    </location>
</feature>
<dbReference type="Proteomes" id="UP000827986">
    <property type="component" value="Unassembled WGS sequence"/>
</dbReference>
<feature type="transmembrane region" description="Helical" evidence="1">
    <location>
        <begin position="145"/>
        <end position="166"/>
    </location>
</feature>
<proteinExistence type="predicted"/>
<keyword evidence="2" id="KW-0732">Signal</keyword>
<feature type="domain" description="Ig-like" evidence="3">
    <location>
        <begin position="23"/>
        <end position="113"/>
    </location>
</feature>
<organism evidence="4 5">
    <name type="scientific">Mauremys mutica</name>
    <name type="common">yellowpond turtle</name>
    <dbReference type="NCBI Taxonomy" id="74926"/>
    <lineage>
        <taxon>Eukaryota</taxon>
        <taxon>Metazoa</taxon>
        <taxon>Chordata</taxon>
        <taxon>Craniata</taxon>
        <taxon>Vertebrata</taxon>
        <taxon>Euteleostomi</taxon>
        <taxon>Archelosauria</taxon>
        <taxon>Testudinata</taxon>
        <taxon>Testudines</taxon>
        <taxon>Cryptodira</taxon>
        <taxon>Durocryptodira</taxon>
        <taxon>Testudinoidea</taxon>
        <taxon>Geoemydidae</taxon>
        <taxon>Geoemydinae</taxon>
        <taxon>Mauremys</taxon>
    </lineage>
</organism>
<evidence type="ECO:0000259" key="3">
    <source>
        <dbReference type="PROSITE" id="PS50835"/>
    </source>
</evidence>
<comment type="caution">
    <text evidence="4">The sequence shown here is derived from an EMBL/GenBank/DDBJ whole genome shotgun (WGS) entry which is preliminary data.</text>
</comment>
<dbReference type="InterPro" id="IPR036179">
    <property type="entry name" value="Ig-like_dom_sf"/>
</dbReference>
<sequence>MILSLCFLLSVLSPSSQETCSAPGALPAPIFYLKKTFPQEGDAVLLQCSVFSWSLATRVVFCKKGVEISSQRGLEEKITYDYVHAVSRGSSGNYSCGYEIKDSNNWVNRSKLSSAKYLSVTGSASSRGGGEEPTHTGPVMSPAIWAARCVLVLLLLVSAPIITFVLEKRGLSESAGLEETCEGSIMIVG</sequence>
<dbReference type="InterPro" id="IPR013783">
    <property type="entry name" value="Ig-like_fold"/>
</dbReference>
<reference evidence="4" key="1">
    <citation type="submission" date="2021-09" db="EMBL/GenBank/DDBJ databases">
        <title>The genome of Mauremys mutica provides insights into the evolution of semi-aquatic lifestyle.</title>
        <authorList>
            <person name="Gong S."/>
            <person name="Gao Y."/>
        </authorList>
    </citation>
    <scope>NUCLEOTIDE SEQUENCE</scope>
    <source>
        <strain evidence="4">MM-2020</strain>
        <tissue evidence="4">Muscle</tissue>
    </source>
</reference>
<keyword evidence="1" id="KW-1133">Transmembrane helix</keyword>
<gene>
    <name evidence="4" type="ORF">KIL84_001807</name>
</gene>
<keyword evidence="1" id="KW-0472">Membrane</keyword>
<name>A0A9D3XJ49_9SAUR</name>
<evidence type="ECO:0000313" key="5">
    <source>
        <dbReference type="Proteomes" id="UP000827986"/>
    </source>
</evidence>
<keyword evidence="1" id="KW-0812">Transmembrane</keyword>
<dbReference type="InterPro" id="IPR007110">
    <property type="entry name" value="Ig-like_dom"/>
</dbReference>
<dbReference type="PROSITE" id="PS50835">
    <property type="entry name" value="IG_LIKE"/>
    <property type="match status" value="1"/>
</dbReference>
<dbReference type="EMBL" id="JAHDVG010000469">
    <property type="protein sequence ID" value="KAH1180873.1"/>
    <property type="molecule type" value="Genomic_DNA"/>
</dbReference>
<evidence type="ECO:0000256" key="1">
    <source>
        <dbReference type="SAM" id="Phobius"/>
    </source>
</evidence>
<feature type="chain" id="PRO_5039249300" description="Ig-like domain-containing protein" evidence="2">
    <location>
        <begin position="18"/>
        <end position="189"/>
    </location>
</feature>
<keyword evidence="5" id="KW-1185">Reference proteome</keyword>
<dbReference type="SUPFAM" id="SSF48726">
    <property type="entry name" value="Immunoglobulin"/>
    <property type="match status" value="1"/>
</dbReference>
<dbReference type="Gene3D" id="2.60.40.10">
    <property type="entry name" value="Immunoglobulins"/>
    <property type="match status" value="1"/>
</dbReference>